<dbReference type="SUPFAM" id="SSF52540">
    <property type="entry name" value="P-loop containing nucleoside triphosphate hydrolases"/>
    <property type="match status" value="1"/>
</dbReference>
<sequence>MAPTFVISTGRCGSTLVSRMLREHPEVLSVSELFSTVRNRGCFDGKPDGATFWRMLSEPDPAVDVMVSSGLGVSELVYPYGTGRFRPQDGVPAICHMTLPMLTEDPDTLHDELAAQVPTWPARPIGEQYTALFAYLADRFDRPVVVERSGGSLSMVPGLRRTFPDARFVYLTRDGADSARSMSRHAGFWMMLLSREAARLTGLSAPEQLSSEQIRLLPPTLREYLTTPSKLPELMRSDVPVTAFGAMWAQMTAEGARELLRLPAEEWMMLTYESLVATPGAELTRLADFLGIATPGEWVAAAAALVGRPRRAGGEPDPRLMAALRRSCAPGTAADASLAAAAGLPAPSAFAAADV</sequence>
<dbReference type="RefSeq" id="WP_203755453.1">
    <property type="nucleotide sequence ID" value="NZ_BAAAUC010000082.1"/>
</dbReference>
<keyword evidence="2" id="KW-1185">Reference proteome</keyword>
<name>A0A919M5Y3_9ACTN</name>
<dbReference type="AlphaFoldDB" id="A0A919M5Y3"/>
<accession>A0A919M5Y3</accession>
<proteinExistence type="predicted"/>
<organism evidence="1 2">
    <name type="scientific">Actinoplanes cyaneus</name>
    <dbReference type="NCBI Taxonomy" id="52696"/>
    <lineage>
        <taxon>Bacteria</taxon>
        <taxon>Bacillati</taxon>
        <taxon>Actinomycetota</taxon>
        <taxon>Actinomycetes</taxon>
        <taxon>Micromonosporales</taxon>
        <taxon>Micromonosporaceae</taxon>
        <taxon>Actinoplanes</taxon>
    </lineage>
</organism>
<evidence type="ECO:0000313" key="1">
    <source>
        <dbReference type="EMBL" id="GID70955.1"/>
    </source>
</evidence>
<gene>
    <name evidence="1" type="ORF">Acy02nite_88360</name>
</gene>
<comment type="caution">
    <text evidence="1">The sequence shown here is derived from an EMBL/GenBank/DDBJ whole genome shotgun (WGS) entry which is preliminary data.</text>
</comment>
<evidence type="ECO:0008006" key="3">
    <source>
        <dbReference type="Google" id="ProtNLM"/>
    </source>
</evidence>
<evidence type="ECO:0000313" key="2">
    <source>
        <dbReference type="Proteomes" id="UP000619479"/>
    </source>
</evidence>
<dbReference type="InterPro" id="IPR027417">
    <property type="entry name" value="P-loop_NTPase"/>
</dbReference>
<dbReference type="Proteomes" id="UP000619479">
    <property type="component" value="Unassembled WGS sequence"/>
</dbReference>
<dbReference type="Gene3D" id="3.40.50.300">
    <property type="entry name" value="P-loop containing nucleotide triphosphate hydrolases"/>
    <property type="match status" value="1"/>
</dbReference>
<reference evidence="1" key="1">
    <citation type="submission" date="2021-01" db="EMBL/GenBank/DDBJ databases">
        <title>Whole genome shotgun sequence of Actinoplanes cyaneus NBRC 14990.</title>
        <authorList>
            <person name="Komaki H."/>
            <person name="Tamura T."/>
        </authorList>
    </citation>
    <scope>NUCLEOTIDE SEQUENCE</scope>
    <source>
        <strain evidence="1">NBRC 14990</strain>
    </source>
</reference>
<dbReference type="EMBL" id="BOMH01000089">
    <property type="protein sequence ID" value="GID70955.1"/>
    <property type="molecule type" value="Genomic_DNA"/>
</dbReference>
<protein>
    <recommendedName>
        <fullName evidence="3">Sulfotransferase</fullName>
    </recommendedName>
</protein>